<dbReference type="OrthoDB" id="1057137at2759"/>
<protein>
    <recommendedName>
        <fullName evidence="1">AD domain-containing protein</fullName>
    </recommendedName>
</protein>
<evidence type="ECO:0000313" key="2">
    <source>
        <dbReference type="EMBL" id="KNC54062.1"/>
    </source>
</evidence>
<organism evidence="2 3">
    <name type="scientific">Thecamonas trahens ATCC 50062</name>
    <dbReference type="NCBI Taxonomy" id="461836"/>
    <lineage>
        <taxon>Eukaryota</taxon>
        <taxon>Apusozoa</taxon>
        <taxon>Apusomonadida</taxon>
        <taxon>Apusomonadidae</taxon>
        <taxon>Thecamonas</taxon>
    </lineage>
</organism>
<evidence type="ECO:0000313" key="3">
    <source>
        <dbReference type="Proteomes" id="UP000054408"/>
    </source>
</evidence>
<dbReference type="InterPro" id="IPR047574">
    <property type="entry name" value="AD"/>
</dbReference>
<dbReference type="AlphaFoldDB" id="A0A0L0DP45"/>
<dbReference type="STRING" id="461836.A0A0L0DP45"/>
<feature type="domain" description="AD" evidence="1">
    <location>
        <begin position="71"/>
        <end position="165"/>
    </location>
</feature>
<keyword evidence="3" id="KW-1185">Reference proteome</keyword>
<sequence length="176" mass="18876">MRLVFVLHAYSGELFTYDARSGMVVFQDASRFPKRKLVLLREEAIASMVLLAPPPEGLADSLGALHAAHMATVHTPPETIRKRETAALRADYAEADKIGVGVSARAQAVFNVLAKTGPAKWDGEVIRIHDVTIAPPYAPDDAQGPNARSRDRIRLILNKEKAKIDAAVAAAAAASA</sequence>
<dbReference type="Proteomes" id="UP000054408">
    <property type="component" value="Unassembled WGS sequence"/>
</dbReference>
<reference evidence="2 3" key="1">
    <citation type="submission" date="2010-05" db="EMBL/GenBank/DDBJ databases">
        <title>The Genome Sequence of Thecamonas trahens ATCC 50062.</title>
        <authorList>
            <consortium name="The Broad Institute Genome Sequencing Platform"/>
            <person name="Russ C."/>
            <person name="Cuomo C."/>
            <person name="Shea T."/>
            <person name="Young S.K."/>
            <person name="Zeng Q."/>
            <person name="Koehrsen M."/>
            <person name="Haas B."/>
            <person name="Borodovsky M."/>
            <person name="Guigo R."/>
            <person name="Alvarado L."/>
            <person name="Berlin A."/>
            <person name="Bochicchio J."/>
            <person name="Borenstein D."/>
            <person name="Chapman S."/>
            <person name="Chen Z."/>
            <person name="Freedman E."/>
            <person name="Gellesch M."/>
            <person name="Goldberg J."/>
            <person name="Griggs A."/>
            <person name="Gujja S."/>
            <person name="Heilman E."/>
            <person name="Heiman D."/>
            <person name="Hepburn T."/>
            <person name="Howarth C."/>
            <person name="Jen D."/>
            <person name="Larson L."/>
            <person name="Mehta T."/>
            <person name="Park D."/>
            <person name="Pearson M."/>
            <person name="Roberts A."/>
            <person name="Saif S."/>
            <person name="Shenoy N."/>
            <person name="Sisk P."/>
            <person name="Stolte C."/>
            <person name="Sykes S."/>
            <person name="Thomson T."/>
            <person name="Walk T."/>
            <person name="White J."/>
            <person name="Yandava C."/>
            <person name="Burger G."/>
            <person name="Gray M.W."/>
            <person name="Holland P.W.H."/>
            <person name="King N."/>
            <person name="Lang F.B.F."/>
            <person name="Roger A.J."/>
            <person name="Ruiz-Trillo I."/>
            <person name="Lander E."/>
            <person name="Nusbaum C."/>
        </authorList>
    </citation>
    <scope>NUCLEOTIDE SEQUENCE [LARGE SCALE GENOMIC DNA]</scope>
    <source>
        <strain evidence="2 3">ATCC 50062</strain>
    </source>
</reference>
<dbReference type="Pfam" id="PF09793">
    <property type="entry name" value="AD"/>
    <property type="match status" value="1"/>
</dbReference>
<accession>A0A0L0DP45</accession>
<dbReference type="RefSeq" id="XP_013754071.1">
    <property type="nucleotide sequence ID" value="XM_013898617.1"/>
</dbReference>
<dbReference type="PANTHER" id="PTHR13542">
    <property type="entry name" value="LSM12 HOMOLOG"/>
    <property type="match status" value="1"/>
</dbReference>
<dbReference type="InterPro" id="IPR019181">
    <property type="entry name" value="LSM12_ABD"/>
</dbReference>
<dbReference type="PROSITE" id="PS52001">
    <property type="entry name" value="AD"/>
    <property type="match status" value="1"/>
</dbReference>
<name>A0A0L0DP45_THETB</name>
<dbReference type="InterPro" id="IPR039683">
    <property type="entry name" value="Lsm12-like"/>
</dbReference>
<dbReference type="GeneID" id="25568126"/>
<evidence type="ECO:0000259" key="1">
    <source>
        <dbReference type="PROSITE" id="PS52001"/>
    </source>
</evidence>
<gene>
    <name evidence="2" type="ORF">AMSG_09727</name>
</gene>
<proteinExistence type="predicted"/>
<dbReference type="SMART" id="SM00995">
    <property type="entry name" value="AD"/>
    <property type="match status" value="1"/>
</dbReference>
<dbReference type="EMBL" id="GL349485">
    <property type="protein sequence ID" value="KNC54062.1"/>
    <property type="molecule type" value="Genomic_DNA"/>
</dbReference>